<sequence length="77" mass="8812">MAKNQKIIGLKELRENTENYISAVGKGKSFIVVRRSKPIFKVVPVDEWGDEGIWETIIDFTRIRKGGVPLDELIKKL</sequence>
<evidence type="ECO:0008006" key="4">
    <source>
        <dbReference type="Google" id="ProtNLM"/>
    </source>
</evidence>
<reference evidence="2 3" key="1">
    <citation type="journal article" date="2016" name="Nat. Commun.">
        <title>Thousands of microbial genomes shed light on interconnected biogeochemical processes in an aquifer system.</title>
        <authorList>
            <person name="Anantharaman K."/>
            <person name="Brown C.T."/>
            <person name="Hug L.A."/>
            <person name="Sharon I."/>
            <person name="Castelle C.J."/>
            <person name="Probst A.J."/>
            <person name="Thomas B.C."/>
            <person name="Singh A."/>
            <person name="Wilkins M.J."/>
            <person name="Karaoz U."/>
            <person name="Brodie E.L."/>
            <person name="Williams K.H."/>
            <person name="Hubbard S.S."/>
            <person name="Banfield J.F."/>
        </authorList>
    </citation>
    <scope>NUCLEOTIDE SEQUENCE [LARGE SCALE GENOMIC DNA]</scope>
</reference>
<name>A0A1G2QM31_9BACT</name>
<comment type="caution">
    <text evidence="2">The sequence shown here is derived from an EMBL/GenBank/DDBJ whole genome shotgun (WGS) entry which is preliminary data.</text>
</comment>
<dbReference type="InterPro" id="IPR036165">
    <property type="entry name" value="YefM-like_sf"/>
</dbReference>
<dbReference type="NCBIfam" id="TIGR01552">
    <property type="entry name" value="phd_fam"/>
    <property type="match status" value="1"/>
</dbReference>
<evidence type="ECO:0000313" key="2">
    <source>
        <dbReference type="EMBL" id="OHA61538.1"/>
    </source>
</evidence>
<dbReference type="SUPFAM" id="SSF143120">
    <property type="entry name" value="YefM-like"/>
    <property type="match status" value="1"/>
</dbReference>
<accession>A0A1G2QM31</accession>
<comment type="similarity">
    <text evidence="1">Belongs to the phD/YefM antitoxin family.</text>
</comment>
<dbReference type="Proteomes" id="UP000177090">
    <property type="component" value="Unassembled WGS sequence"/>
</dbReference>
<gene>
    <name evidence="2" type="ORF">A2569_03440</name>
</gene>
<dbReference type="STRING" id="1802440.A2569_03440"/>
<proteinExistence type="inferred from homology"/>
<dbReference type="EMBL" id="MHTL01000001">
    <property type="protein sequence ID" value="OHA61538.1"/>
    <property type="molecule type" value="Genomic_DNA"/>
</dbReference>
<protein>
    <recommendedName>
        <fullName evidence="4">Antitoxin</fullName>
    </recommendedName>
</protein>
<dbReference type="AlphaFoldDB" id="A0A1G2QM31"/>
<evidence type="ECO:0000313" key="3">
    <source>
        <dbReference type="Proteomes" id="UP000177090"/>
    </source>
</evidence>
<evidence type="ECO:0000256" key="1">
    <source>
        <dbReference type="ARBA" id="ARBA00009981"/>
    </source>
</evidence>
<organism evidence="2 3">
    <name type="scientific">Candidatus Vogelbacteria bacterium RIFOXYD1_FULL_51_18</name>
    <dbReference type="NCBI Taxonomy" id="1802440"/>
    <lineage>
        <taxon>Bacteria</taxon>
        <taxon>Candidatus Vogeliibacteriota</taxon>
    </lineage>
</organism>